<proteinExistence type="predicted"/>
<protein>
    <submittedName>
        <fullName evidence="1">Uncharacterized protein</fullName>
    </submittedName>
</protein>
<evidence type="ECO:0000313" key="2">
    <source>
        <dbReference type="Proteomes" id="UP001519460"/>
    </source>
</evidence>
<keyword evidence="2" id="KW-1185">Reference proteome</keyword>
<feature type="non-terminal residue" evidence="1">
    <location>
        <position position="67"/>
    </location>
</feature>
<dbReference type="AlphaFoldDB" id="A0ABD0K7D9"/>
<accession>A0ABD0K7D9</accession>
<name>A0ABD0K7D9_9CAEN</name>
<reference evidence="1 2" key="1">
    <citation type="journal article" date="2023" name="Sci. Data">
        <title>Genome assembly of the Korean intertidal mud-creeper Batillaria attramentaria.</title>
        <authorList>
            <person name="Patra A.K."/>
            <person name="Ho P.T."/>
            <person name="Jun S."/>
            <person name="Lee S.J."/>
            <person name="Kim Y."/>
            <person name="Won Y.J."/>
        </authorList>
    </citation>
    <scope>NUCLEOTIDE SEQUENCE [LARGE SCALE GENOMIC DNA]</scope>
    <source>
        <strain evidence="1">Wonlab-2016</strain>
    </source>
</reference>
<comment type="caution">
    <text evidence="1">The sequence shown here is derived from an EMBL/GenBank/DDBJ whole genome shotgun (WGS) entry which is preliminary data.</text>
</comment>
<dbReference type="Proteomes" id="UP001519460">
    <property type="component" value="Unassembled WGS sequence"/>
</dbReference>
<gene>
    <name evidence="1" type="ORF">BaRGS_00025973</name>
</gene>
<evidence type="ECO:0000313" key="1">
    <source>
        <dbReference type="EMBL" id="KAK7482807.1"/>
    </source>
</evidence>
<dbReference type="EMBL" id="JACVVK020000238">
    <property type="protein sequence ID" value="KAK7482807.1"/>
    <property type="molecule type" value="Genomic_DNA"/>
</dbReference>
<sequence length="67" mass="7471">MHDRMPRHARGLQSARRHYSVMGDYDILTGVIFKNASGDVAERASVKLGAEVVCCVQCRFVSALHRP</sequence>
<organism evidence="1 2">
    <name type="scientific">Batillaria attramentaria</name>
    <dbReference type="NCBI Taxonomy" id="370345"/>
    <lineage>
        <taxon>Eukaryota</taxon>
        <taxon>Metazoa</taxon>
        <taxon>Spiralia</taxon>
        <taxon>Lophotrochozoa</taxon>
        <taxon>Mollusca</taxon>
        <taxon>Gastropoda</taxon>
        <taxon>Caenogastropoda</taxon>
        <taxon>Sorbeoconcha</taxon>
        <taxon>Cerithioidea</taxon>
        <taxon>Batillariidae</taxon>
        <taxon>Batillaria</taxon>
    </lineage>
</organism>